<gene>
    <name evidence="6" type="ORF">BO71DRAFT_320168</name>
</gene>
<dbReference type="PRINTS" id="PR00463">
    <property type="entry name" value="EP450I"/>
</dbReference>
<name>A0A319DH41_9EURO</name>
<evidence type="ECO:0000256" key="4">
    <source>
        <dbReference type="PIRSR" id="PIRSR602401-1"/>
    </source>
</evidence>
<dbReference type="InterPro" id="IPR001128">
    <property type="entry name" value="Cyt_P450"/>
</dbReference>
<dbReference type="Gene3D" id="1.10.630.10">
    <property type="entry name" value="Cytochrome P450"/>
    <property type="match status" value="1"/>
</dbReference>
<dbReference type="Pfam" id="PF00067">
    <property type="entry name" value="p450"/>
    <property type="match status" value="1"/>
</dbReference>
<accession>A0A319DH41</accession>
<dbReference type="PANTHER" id="PTHR24305:SF172">
    <property type="entry name" value="P450, PUTATIVE (EUROFUNG)-RELATED"/>
    <property type="match status" value="1"/>
</dbReference>
<dbReference type="PANTHER" id="PTHR24305">
    <property type="entry name" value="CYTOCHROME P450"/>
    <property type="match status" value="1"/>
</dbReference>
<protein>
    <submittedName>
        <fullName evidence="6">Cytochrome P450</fullName>
    </submittedName>
</protein>
<dbReference type="GO" id="GO:0016705">
    <property type="term" value="F:oxidoreductase activity, acting on paired donors, with incorporation or reduction of molecular oxygen"/>
    <property type="evidence" value="ECO:0007669"/>
    <property type="project" value="InterPro"/>
</dbReference>
<dbReference type="STRING" id="1448320.A0A319DH41"/>
<keyword evidence="4" id="KW-0408">Iron</keyword>
<dbReference type="InterPro" id="IPR036396">
    <property type="entry name" value="Cyt_P450_sf"/>
</dbReference>
<evidence type="ECO:0000256" key="1">
    <source>
        <dbReference type="ARBA" id="ARBA00010617"/>
    </source>
</evidence>
<dbReference type="GO" id="GO:0004497">
    <property type="term" value="F:monooxygenase activity"/>
    <property type="evidence" value="ECO:0007669"/>
    <property type="project" value="UniProtKB-KW"/>
</dbReference>
<keyword evidence="4" id="KW-0479">Metal-binding</keyword>
<dbReference type="GO" id="GO:0020037">
    <property type="term" value="F:heme binding"/>
    <property type="evidence" value="ECO:0007669"/>
    <property type="project" value="InterPro"/>
</dbReference>
<dbReference type="InterPro" id="IPR050121">
    <property type="entry name" value="Cytochrome_P450_monoxygenase"/>
</dbReference>
<reference evidence="6 7" key="1">
    <citation type="submission" date="2018-02" db="EMBL/GenBank/DDBJ databases">
        <title>The genomes of Aspergillus section Nigri reveals drivers in fungal speciation.</title>
        <authorList>
            <consortium name="DOE Joint Genome Institute"/>
            <person name="Vesth T.C."/>
            <person name="Nybo J."/>
            <person name="Theobald S."/>
            <person name="Brandl J."/>
            <person name="Frisvad J.C."/>
            <person name="Nielsen K.F."/>
            <person name="Lyhne E.K."/>
            <person name="Kogle M.E."/>
            <person name="Kuo A."/>
            <person name="Riley R."/>
            <person name="Clum A."/>
            <person name="Nolan M."/>
            <person name="Lipzen A."/>
            <person name="Salamov A."/>
            <person name="Henrissat B."/>
            <person name="Wiebenga A."/>
            <person name="De vries R.P."/>
            <person name="Grigoriev I.V."/>
            <person name="Mortensen U.H."/>
            <person name="Andersen M.R."/>
            <person name="Baker S.E."/>
        </authorList>
    </citation>
    <scope>NUCLEOTIDE SEQUENCE [LARGE SCALE GENOMIC DNA]</scope>
    <source>
        <strain evidence="6 7">CBS 707.79</strain>
    </source>
</reference>
<keyword evidence="4" id="KW-0349">Heme</keyword>
<proteinExistence type="inferred from homology"/>
<keyword evidence="2" id="KW-0560">Oxidoreductase</keyword>
<evidence type="ECO:0000256" key="5">
    <source>
        <dbReference type="SAM" id="MobiDB-lite"/>
    </source>
</evidence>
<dbReference type="OrthoDB" id="2789670at2759"/>
<evidence type="ECO:0000313" key="6">
    <source>
        <dbReference type="EMBL" id="PYH96711.1"/>
    </source>
</evidence>
<dbReference type="InterPro" id="IPR002401">
    <property type="entry name" value="Cyt_P450_E_grp-I"/>
</dbReference>
<feature type="binding site" description="axial binding residue" evidence="4">
    <location>
        <position position="55"/>
    </location>
    <ligand>
        <name>heme</name>
        <dbReference type="ChEBI" id="CHEBI:30413"/>
    </ligand>
    <ligandPart>
        <name>Fe</name>
        <dbReference type="ChEBI" id="CHEBI:18248"/>
    </ligandPart>
</feature>
<dbReference type="GO" id="GO:0005506">
    <property type="term" value="F:iron ion binding"/>
    <property type="evidence" value="ECO:0007669"/>
    <property type="project" value="InterPro"/>
</dbReference>
<dbReference type="Proteomes" id="UP000247810">
    <property type="component" value="Unassembled WGS sequence"/>
</dbReference>
<dbReference type="VEuPathDB" id="FungiDB:BO71DRAFT_320168"/>
<evidence type="ECO:0000256" key="2">
    <source>
        <dbReference type="ARBA" id="ARBA00023002"/>
    </source>
</evidence>
<sequence length="109" mass="12474">MSPGNTTVHSPRYAMHRNPSVFPNPESFDPERWLGEEAKALQPYFITFSAGARGCIRRNITYLEQSVALASLVHRYGFELPSKDFVLRQSEAFTCSPGDMPIRIRMRHM</sequence>
<dbReference type="EMBL" id="KZ825834">
    <property type="protein sequence ID" value="PYH96711.1"/>
    <property type="molecule type" value="Genomic_DNA"/>
</dbReference>
<organism evidence="6 7">
    <name type="scientific">Aspergillus ellipticus CBS 707.79</name>
    <dbReference type="NCBI Taxonomy" id="1448320"/>
    <lineage>
        <taxon>Eukaryota</taxon>
        <taxon>Fungi</taxon>
        <taxon>Dikarya</taxon>
        <taxon>Ascomycota</taxon>
        <taxon>Pezizomycotina</taxon>
        <taxon>Eurotiomycetes</taxon>
        <taxon>Eurotiomycetidae</taxon>
        <taxon>Eurotiales</taxon>
        <taxon>Aspergillaceae</taxon>
        <taxon>Aspergillus</taxon>
        <taxon>Aspergillus subgen. Circumdati</taxon>
    </lineage>
</organism>
<comment type="similarity">
    <text evidence="1">Belongs to the cytochrome P450 family.</text>
</comment>
<dbReference type="SUPFAM" id="SSF48264">
    <property type="entry name" value="Cytochrome P450"/>
    <property type="match status" value="1"/>
</dbReference>
<keyword evidence="3" id="KW-0503">Monooxygenase</keyword>
<evidence type="ECO:0000313" key="7">
    <source>
        <dbReference type="Proteomes" id="UP000247810"/>
    </source>
</evidence>
<comment type="cofactor">
    <cofactor evidence="4">
        <name>heme</name>
        <dbReference type="ChEBI" id="CHEBI:30413"/>
    </cofactor>
</comment>
<keyword evidence="7" id="KW-1185">Reference proteome</keyword>
<evidence type="ECO:0000256" key="3">
    <source>
        <dbReference type="ARBA" id="ARBA00023033"/>
    </source>
</evidence>
<feature type="region of interest" description="Disordered" evidence="5">
    <location>
        <begin position="1"/>
        <end position="24"/>
    </location>
</feature>
<dbReference type="AlphaFoldDB" id="A0A319DH41"/>